<keyword evidence="6 14" id="KW-0031">Aminopeptidase</keyword>
<gene>
    <name evidence="14" type="ORF">V8G56_11925</name>
</gene>
<dbReference type="EC" id="3.4.11.2" evidence="4"/>
<dbReference type="InterPro" id="IPR001930">
    <property type="entry name" value="Peptidase_M1"/>
</dbReference>
<keyword evidence="9 14" id="KW-0378">Hydrolase</keyword>
<dbReference type="RefSeq" id="WP_395438686.1">
    <property type="nucleotide sequence ID" value="NZ_JBAWKC010000004.1"/>
</dbReference>
<feature type="domain" description="Aminopeptidase N-like N-terminal" evidence="13">
    <location>
        <begin position="32"/>
        <end position="194"/>
    </location>
</feature>
<evidence type="ECO:0000256" key="7">
    <source>
        <dbReference type="ARBA" id="ARBA00022670"/>
    </source>
</evidence>
<evidence type="ECO:0000259" key="12">
    <source>
        <dbReference type="Pfam" id="PF01433"/>
    </source>
</evidence>
<dbReference type="InterPro" id="IPR016024">
    <property type="entry name" value="ARM-type_fold"/>
</dbReference>
<comment type="similarity">
    <text evidence="3">Belongs to the peptidase M1 family.</text>
</comment>
<evidence type="ECO:0000256" key="6">
    <source>
        <dbReference type="ARBA" id="ARBA00022438"/>
    </source>
</evidence>
<proteinExistence type="inferred from homology"/>
<dbReference type="SUPFAM" id="SSF48371">
    <property type="entry name" value="ARM repeat"/>
    <property type="match status" value="1"/>
</dbReference>
<evidence type="ECO:0000256" key="1">
    <source>
        <dbReference type="ARBA" id="ARBA00000098"/>
    </source>
</evidence>
<dbReference type="Pfam" id="PF01433">
    <property type="entry name" value="Peptidase_M1"/>
    <property type="match status" value="1"/>
</dbReference>
<dbReference type="PANTHER" id="PTHR11533:SF174">
    <property type="entry name" value="PUROMYCIN-SENSITIVE AMINOPEPTIDASE-RELATED"/>
    <property type="match status" value="1"/>
</dbReference>
<dbReference type="CDD" id="cd09603">
    <property type="entry name" value="M1_APN_like"/>
    <property type="match status" value="1"/>
</dbReference>
<protein>
    <recommendedName>
        <fullName evidence="5">Aminopeptidase N</fullName>
        <ecNumber evidence="4">3.4.11.2</ecNumber>
    </recommendedName>
</protein>
<reference evidence="14 15" key="1">
    <citation type="submission" date="2024-02" db="EMBL/GenBank/DDBJ databases">
        <title>A Gaetbulibacter species isolated from tidal flats and genomic insights of their niches.</title>
        <authorList>
            <person name="Ye Y."/>
        </authorList>
    </citation>
    <scope>NUCLEOTIDE SEQUENCE [LARGE SCALE GENOMIC DNA]</scope>
    <source>
        <strain evidence="14 15">KEM-8</strain>
    </source>
</reference>
<dbReference type="PANTHER" id="PTHR11533">
    <property type="entry name" value="PROTEASE M1 ZINC METALLOPROTEASE"/>
    <property type="match status" value="1"/>
</dbReference>
<feature type="domain" description="Peptidase M1 membrane alanine aminopeptidase" evidence="12">
    <location>
        <begin position="233"/>
        <end position="433"/>
    </location>
</feature>
<dbReference type="InterPro" id="IPR045357">
    <property type="entry name" value="Aminopeptidase_N-like_N"/>
</dbReference>
<dbReference type="InterPro" id="IPR050344">
    <property type="entry name" value="Peptidase_M1_aminopeptidases"/>
</dbReference>
<keyword evidence="11" id="KW-0482">Metalloprotease</keyword>
<evidence type="ECO:0000313" key="14">
    <source>
        <dbReference type="EMBL" id="MFH6769450.1"/>
    </source>
</evidence>
<dbReference type="GO" id="GO:0004177">
    <property type="term" value="F:aminopeptidase activity"/>
    <property type="evidence" value="ECO:0007669"/>
    <property type="project" value="UniProtKB-KW"/>
</dbReference>
<comment type="cofactor">
    <cofactor evidence="2">
        <name>Zn(2+)</name>
        <dbReference type="ChEBI" id="CHEBI:29105"/>
    </cofactor>
</comment>
<evidence type="ECO:0000256" key="5">
    <source>
        <dbReference type="ARBA" id="ARBA00015611"/>
    </source>
</evidence>
<keyword evidence="15" id="KW-1185">Reference proteome</keyword>
<comment type="catalytic activity">
    <reaction evidence="1">
        <text>Release of an N-terminal amino acid, Xaa-|-Yaa- from a peptide, amide or arylamide. Xaa is preferably Ala, but may be most amino acids including Pro (slow action). When a terminal hydrophobic residue is followed by a prolyl residue, the two may be released as an intact Xaa-Pro dipeptide.</text>
        <dbReference type="EC" id="3.4.11.2"/>
    </reaction>
</comment>
<dbReference type="SUPFAM" id="SSF63737">
    <property type="entry name" value="Leukotriene A4 hydrolase N-terminal domain"/>
    <property type="match status" value="1"/>
</dbReference>
<dbReference type="Pfam" id="PF17900">
    <property type="entry name" value="Peptidase_M1_N"/>
    <property type="match status" value="1"/>
</dbReference>
<evidence type="ECO:0000256" key="10">
    <source>
        <dbReference type="ARBA" id="ARBA00022833"/>
    </source>
</evidence>
<dbReference type="SUPFAM" id="SSF55486">
    <property type="entry name" value="Metalloproteases ('zincins'), catalytic domain"/>
    <property type="match status" value="1"/>
</dbReference>
<dbReference type="InterPro" id="IPR014782">
    <property type="entry name" value="Peptidase_M1_dom"/>
</dbReference>
<evidence type="ECO:0000256" key="8">
    <source>
        <dbReference type="ARBA" id="ARBA00022723"/>
    </source>
</evidence>
<dbReference type="InterPro" id="IPR027268">
    <property type="entry name" value="Peptidase_M4/M1_CTD_sf"/>
</dbReference>
<dbReference type="EMBL" id="JBAWKC010000004">
    <property type="protein sequence ID" value="MFH6769450.1"/>
    <property type="molecule type" value="Genomic_DNA"/>
</dbReference>
<evidence type="ECO:0000256" key="3">
    <source>
        <dbReference type="ARBA" id="ARBA00010136"/>
    </source>
</evidence>
<dbReference type="Proteomes" id="UP001610104">
    <property type="component" value="Unassembled WGS sequence"/>
</dbReference>
<evidence type="ECO:0000256" key="9">
    <source>
        <dbReference type="ARBA" id="ARBA00022801"/>
    </source>
</evidence>
<dbReference type="PRINTS" id="PR00756">
    <property type="entry name" value="ALADIPTASE"/>
</dbReference>
<organism evidence="14 15">
    <name type="scientific">Gaetbulibacter aquiaggeris</name>
    <dbReference type="NCBI Taxonomy" id="1735373"/>
    <lineage>
        <taxon>Bacteria</taxon>
        <taxon>Pseudomonadati</taxon>
        <taxon>Bacteroidota</taxon>
        <taxon>Flavobacteriia</taxon>
        <taxon>Flavobacteriales</taxon>
        <taxon>Flavobacteriaceae</taxon>
        <taxon>Gaetbulibacter</taxon>
    </lineage>
</organism>
<accession>A0ABW7MRP2</accession>
<dbReference type="Gene3D" id="2.60.40.1730">
    <property type="entry name" value="tricorn interacting facor f3 domain"/>
    <property type="match status" value="1"/>
</dbReference>
<evidence type="ECO:0000256" key="2">
    <source>
        <dbReference type="ARBA" id="ARBA00001947"/>
    </source>
</evidence>
<comment type="caution">
    <text evidence="14">The sequence shown here is derived from an EMBL/GenBank/DDBJ whole genome shotgun (WGS) entry which is preliminary data.</text>
</comment>
<evidence type="ECO:0000313" key="15">
    <source>
        <dbReference type="Proteomes" id="UP001610104"/>
    </source>
</evidence>
<sequence length="652" mass="77032">MKYFGLIVFLLFGFRGYTQQTDYVDFKTAKITIGLIPDSSTVTGMVNYQFKILKPVDSIFIDAINMEFKNVSLNNETISFSNDGKKVWLKHDFKNDSSYQLSFNYKANPKKAMYFIDWENENGNKQIWTQGQGKYTSNWLPSIDDMTDKIEFDLTITFDKHYEVIANGKLTNRENNESTITWQYNMKQPMSSYLVALAIGRYNKKTEYSKSSIPLEMFFYPEDSLKVEPTYRYTKRIFDFLEEEIGVQYPWQNYKQVPVKDFLYAGMENTSTTIFSDGFLIDSIAFIDKNYVNVNAHELAHQWFGDLVTEKSGTHHWLQEGFATYYALLAEREIFGQDYYYWKLYEYVQELLQQDEAEQGASVLNPKASSLTFYKHGAWALHVLREYVGEVNFKKAIKAYLEAYQFKNVETEDFIMVVEKASGKDLKGFTELWLKNEQFPYTEALNSLKQSKFIQEYLLVDCEDDVLRCKDYLTSEMSDEVKIKIIEQVPELVTIEIFNNNLKVRQAIAKFITKIPMELKEAYESLLHDKSYITIEMALYNLWNNFPENKVEYLKRSRDVMGFNDKNVRMLWLALTLNTPEFEFENNQKYFEELRNYTNINYDFETRQKAFQYLNMIQACDAICKDNLNQATKHHNWQFSKYAKEMLNQINN</sequence>
<keyword evidence="10" id="KW-0862">Zinc</keyword>
<evidence type="ECO:0000256" key="4">
    <source>
        <dbReference type="ARBA" id="ARBA00012564"/>
    </source>
</evidence>
<dbReference type="Gene3D" id="1.10.390.10">
    <property type="entry name" value="Neutral Protease Domain 2"/>
    <property type="match status" value="1"/>
</dbReference>
<evidence type="ECO:0000256" key="11">
    <source>
        <dbReference type="ARBA" id="ARBA00023049"/>
    </source>
</evidence>
<keyword evidence="7" id="KW-0645">Protease</keyword>
<dbReference type="InterPro" id="IPR042097">
    <property type="entry name" value="Aminopeptidase_N-like_N_sf"/>
</dbReference>
<keyword evidence="8" id="KW-0479">Metal-binding</keyword>
<evidence type="ECO:0000259" key="13">
    <source>
        <dbReference type="Pfam" id="PF17900"/>
    </source>
</evidence>
<name>A0ABW7MRP2_9FLAO</name>